<dbReference type="AlphaFoldDB" id="A0A1H2V5Q8"/>
<gene>
    <name evidence="2" type="ORF">SAMN05216495_103165</name>
</gene>
<feature type="domain" description="FAD-dependent protein C-terminal" evidence="1">
    <location>
        <begin position="287"/>
        <end position="481"/>
    </location>
</feature>
<comment type="caution">
    <text evidence="2">The sequence shown here is derived from an EMBL/GenBank/DDBJ whole genome shotgun (WGS) entry which is preliminary data.</text>
</comment>
<evidence type="ECO:0000259" key="1">
    <source>
        <dbReference type="Pfam" id="PF21688"/>
    </source>
</evidence>
<dbReference type="InterPro" id="IPR049516">
    <property type="entry name" value="FAD-depend_C"/>
</dbReference>
<protein>
    <recommendedName>
        <fullName evidence="1">FAD-dependent protein C-terminal domain-containing protein</fullName>
    </recommendedName>
</protein>
<dbReference type="Proteomes" id="UP000182379">
    <property type="component" value="Unassembled WGS sequence"/>
</dbReference>
<accession>A0A1H2V5Q8</accession>
<sequence length="537" mass="58682">MAKPVEIRINNLRVGLDSSHTLEQIIGKKYHLAPRAIRQVQVVRKAVDARRKSSICLVYHVRARVEAAAGVLDRLLRDPQVSLWQEKPEPAPVLGTEKLMGRPVVIGLGPAGLVAALELARQGYAPLVVERGRDLQHRVKDVETFWKTGKLDPVSNVQFGAGGAGTFSDGKLTTRVNDPIMGHLLRTFVEAGAPEEILTEQKPHVGTDKLRLMVTGLISRIKKAGGEIRYETQVTDFRVDPERGLTAVELNGREWLDTNGVILACGHSARDTYETLLKRSVHLEAKAFAVGVRIEHEQALINQAQYGKFANHPKLGAADYALIFHDKETGRAVYSFCMCPGGQVVASASEQGGLVVNGMSPFKRDTGLANSALVVSVDPEDFPAGPLGGMEFQRKYEHLAWQVSRDYRAPAQSSRSFVEKTAPDLKVGFRPSYRPGLVPADLRKILPDFVTESLEHGLADFGRKLPGFSTRGLMIGVETRTSAPVRILRGEDGQSVNCRGLYPTGEGAGYAGGIMSAAMDGYHQARRLMGRFAVPEE</sequence>
<organism evidence="2 3">
    <name type="scientific">Acidaminococcus fermentans</name>
    <dbReference type="NCBI Taxonomy" id="905"/>
    <lineage>
        <taxon>Bacteria</taxon>
        <taxon>Bacillati</taxon>
        <taxon>Bacillota</taxon>
        <taxon>Negativicutes</taxon>
        <taxon>Acidaminococcales</taxon>
        <taxon>Acidaminococcaceae</taxon>
        <taxon>Acidaminococcus</taxon>
    </lineage>
</organism>
<dbReference type="InterPro" id="IPR028348">
    <property type="entry name" value="FAD-binding_protein"/>
</dbReference>
<name>A0A1H2V5Q8_ACIFE</name>
<evidence type="ECO:0000313" key="2">
    <source>
        <dbReference type="EMBL" id="SDW63661.1"/>
    </source>
</evidence>
<dbReference type="PANTHER" id="PTHR42842">
    <property type="entry name" value="FAD/NAD(P)-BINDING OXIDOREDUCTASE"/>
    <property type="match status" value="1"/>
</dbReference>
<dbReference type="Gene3D" id="3.30.70.2700">
    <property type="match status" value="1"/>
</dbReference>
<evidence type="ECO:0000313" key="3">
    <source>
        <dbReference type="Proteomes" id="UP000182379"/>
    </source>
</evidence>
<dbReference type="RefSeq" id="WP_074704972.1">
    <property type="nucleotide sequence ID" value="NZ_FNOP01000003.1"/>
</dbReference>
<dbReference type="InterPro" id="IPR036188">
    <property type="entry name" value="FAD/NAD-bd_sf"/>
</dbReference>
<dbReference type="Gene3D" id="3.50.50.60">
    <property type="entry name" value="FAD/NAD(P)-binding domain"/>
    <property type="match status" value="2"/>
</dbReference>
<reference evidence="2 3" key="1">
    <citation type="submission" date="2016-10" db="EMBL/GenBank/DDBJ databases">
        <authorList>
            <person name="Varghese N."/>
            <person name="Submissions S."/>
        </authorList>
    </citation>
    <scope>NUCLEOTIDE SEQUENCE [LARGE SCALE GENOMIC DNA]</scope>
    <source>
        <strain evidence="2 3">WCC6</strain>
    </source>
</reference>
<dbReference type="SUPFAM" id="SSF51905">
    <property type="entry name" value="FAD/NAD(P)-binding domain"/>
    <property type="match status" value="1"/>
</dbReference>
<dbReference type="EMBL" id="FNOP01000003">
    <property type="protein sequence ID" value="SDW63661.1"/>
    <property type="molecule type" value="Genomic_DNA"/>
</dbReference>
<proteinExistence type="predicted"/>
<dbReference type="Pfam" id="PF21688">
    <property type="entry name" value="FAD-depend_C"/>
    <property type="match status" value="1"/>
</dbReference>
<dbReference type="PANTHER" id="PTHR42842:SF3">
    <property type="entry name" value="FAD_NAD(P)-BINDING OXIDOREDUCTASE FAMILY PROTEIN"/>
    <property type="match status" value="1"/>
</dbReference>
<dbReference type="PIRSF" id="PIRSF038984">
    <property type="entry name" value="FAD_binding_protein"/>
    <property type="match status" value="1"/>
</dbReference>